<dbReference type="AlphaFoldDB" id="A0A1B7TA86"/>
<feature type="domain" description="RRM" evidence="10">
    <location>
        <begin position="960"/>
        <end position="1040"/>
    </location>
</feature>
<gene>
    <name evidence="12" type="ORF">HANVADRAFT_3551</name>
</gene>
<dbReference type="Pfam" id="PF00004">
    <property type="entry name" value="AAA"/>
    <property type="match status" value="1"/>
</dbReference>
<keyword evidence="2 7" id="KW-0677">Repeat</keyword>
<comment type="caution">
    <text evidence="12">The sequence shown here is derived from an EMBL/GenBank/DDBJ whole genome shotgun (WGS) entry which is preliminary data.</text>
</comment>
<dbReference type="SUPFAM" id="SSF52540">
    <property type="entry name" value="P-loop containing nucleoside triphosphate hydrolases"/>
    <property type="match status" value="2"/>
</dbReference>
<dbReference type="GO" id="GO:0016887">
    <property type="term" value="F:ATP hydrolysis activity"/>
    <property type="evidence" value="ECO:0007669"/>
    <property type="project" value="InterPro"/>
</dbReference>
<dbReference type="GO" id="GO:0003723">
    <property type="term" value="F:RNA binding"/>
    <property type="evidence" value="ECO:0007669"/>
    <property type="project" value="UniProtKB-UniRule"/>
</dbReference>
<dbReference type="Proteomes" id="UP000092321">
    <property type="component" value="Unassembled WGS sequence"/>
</dbReference>
<dbReference type="GO" id="GO:0051082">
    <property type="term" value="F:unfolded protein binding"/>
    <property type="evidence" value="ECO:0007669"/>
    <property type="project" value="TreeGrafter"/>
</dbReference>
<dbReference type="Pfam" id="PF02861">
    <property type="entry name" value="Clp_N"/>
    <property type="match status" value="1"/>
</dbReference>
<dbReference type="FunFam" id="3.40.50.300:FF:000025">
    <property type="entry name" value="ATP-dependent Clp protease subunit"/>
    <property type="match status" value="1"/>
</dbReference>
<dbReference type="SUPFAM" id="SSF54928">
    <property type="entry name" value="RNA-binding domain, RBD"/>
    <property type="match status" value="2"/>
</dbReference>
<feature type="domain" description="Sigma-54 factor interaction" evidence="9">
    <location>
        <begin position="585"/>
        <end position="775"/>
    </location>
</feature>
<evidence type="ECO:0000256" key="8">
    <source>
        <dbReference type="SAM" id="Coils"/>
    </source>
</evidence>
<dbReference type="CDD" id="cd19499">
    <property type="entry name" value="RecA-like_ClpB_Hsp104-like"/>
    <property type="match status" value="1"/>
</dbReference>
<evidence type="ECO:0000259" key="10">
    <source>
        <dbReference type="PROSITE" id="PS50102"/>
    </source>
</evidence>
<dbReference type="InterPro" id="IPR001270">
    <property type="entry name" value="ClpA/B"/>
</dbReference>
<dbReference type="SUPFAM" id="SSF81923">
    <property type="entry name" value="Double Clp-N motif"/>
    <property type="match status" value="1"/>
</dbReference>
<dbReference type="CDD" id="cd00009">
    <property type="entry name" value="AAA"/>
    <property type="match status" value="1"/>
</dbReference>
<evidence type="ECO:0000313" key="12">
    <source>
        <dbReference type="EMBL" id="OBA25651.1"/>
    </source>
</evidence>
<keyword evidence="13" id="KW-1185">Reference proteome</keyword>
<sequence>MQSEQYTDRALNLLTIAQKLAQDRQHSQLTPIHLLAAFVETQPDGSKSYVENILSSGRFNYDEFKDAVNRKFNTIPSQQPAPAEIQPSHTLIQVLKDAGDIQKQQKDSFIAQDHIFLALLKSPPVKDLFKQCNIDTEAVKTQALQLRGNTKIDSRSADTSDKLEYLSKYAIDMTEDARLGKMDPVIGRNEEAKAVIRVLARRTKSNCILTGPGGVGKTAIVELISQKITDGDVPNILKNAKLFALDLALLNAGAKYKGDFEERLKGVIKEVEENSKEGHLIILFIDEIHMLMGNGSDDTQNAANILKPALSRQAIKVIGATTDNEYRAIFEKDAAAARRFQVIHVNEPSIKETLAILRGLKDKYEIHHGVRILDSGIVSCATMAKRYLPYRLLPDSAIDLLDISSAKVAIDRESKPEELDTLERAQQMLEIEIKALERDAASDPTTKERLEQAKKREAELMEEIIPIRNKFEAERSSHMELKQAKMKMDELLNKAADAERRHDTQTAADLRYFAIPDLREKIQSLEDKVAEEEATNTDDSLVKNVVDSAVVAEICAKLTGVPVSKISEDENDKLVNMEAVLGDEVVGQKAAIKSISNAVRLTRSGLADKRQPASFLFLGQSGTGKTELSKALSRLLFKGEDDMIRIDCSELSEKHTIAKLIGAPAGYVGYNDKYMLADLKSKPYSVLLFDEVEKAHPDVLNILLQMLDEGKVTASDGSLINCSNCIVILTSNLGAGYIAEQSGSKITPETKEKVMDAVKAHFRPELINRISSIVIFNKLSHKAINKIIDIRMKELERRFEENDKYFKLVLSPEAKQFLCDNGYSSVYGARPLNRLIKDQILNQMAIKVLRQQILPKEAVEINLNAAGDGLEVVSNHVGLSGYNDDDDDAMEVDSDEDFKGNGCLTPCSSPETENQHRINNRIISYPSRSKFNFSNPKKELFYTEIIDEDIKNRKKPKPACSVFIGSLPSYISEEKLLSSIKFKFKEYGNILFVKILKDPKKRSYAFVQFSEENEAQRAVELTNNKVKIFNRFIRCEKAKVNRTLMVKDFFPDANSDIKLFNTLKNIGELEIIVPVNTNTESFFKKEWLVQFAFREDALLAIGINQNQNMYSVEWSSNLDDDARQNNIIPKLTKINLSVESENNNLLFENNQKIDLKSIFIGQLHQKITIQDIYNKFSKHGKILSINLFNKNSKNCYCFLKFNNNRSASFAIEAENYTLLKGKIIHVQSREFFHIKSDKKLFLQTNKNIKTNTNYDFNKGNN</sequence>
<dbReference type="PROSITE" id="PS50102">
    <property type="entry name" value="RRM"/>
    <property type="match status" value="2"/>
</dbReference>
<keyword evidence="12" id="KW-0378">Hydrolase</keyword>
<evidence type="ECO:0000259" key="9">
    <source>
        <dbReference type="PROSITE" id="PS50045"/>
    </source>
</evidence>
<dbReference type="PROSITE" id="PS51903">
    <property type="entry name" value="CLP_R"/>
    <property type="match status" value="1"/>
</dbReference>
<dbReference type="InterPro" id="IPR019489">
    <property type="entry name" value="Clp_ATPase_C"/>
</dbReference>
<dbReference type="PROSITE" id="PS00675">
    <property type="entry name" value="SIGMA54_INTERACT_1"/>
    <property type="match status" value="1"/>
</dbReference>
<dbReference type="GO" id="GO:0043335">
    <property type="term" value="P:protein unfolding"/>
    <property type="evidence" value="ECO:0007669"/>
    <property type="project" value="TreeGrafter"/>
</dbReference>
<proteinExistence type="inferred from homology"/>
<keyword evidence="5" id="KW-0143">Chaperone</keyword>
<evidence type="ECO:0000256" key="6">
    <source>
        <dbReference type="PROSITE-ProRule" id="PRU00176"/>
    </source>
</evidence>
<organism evidence="12 13">
    <name type="scientific">Hanseniaspora valbyensis NRRL Y-1626</name>
    <dbReference type="NCBI Taxonomy" id="766949"/>
    <lineage>
        <taxon>Eukaryota</taxon>
        <taxon>Fungi</taxon>
        <taxon>Dikarya</taxon>
        <taxon>Ascomycota</taxon>
        <taxon>Saccharomycotina</taxon>
        <taxon>Saccharomycetes</taxon>
        <taxon>Saccharomycodales</taxon>
        <taxon>Saccharomycodaceae</taxon>
        <taxon>Hanseniaspora</taxon>
    </lineage>
</organism>
<dbReference type="InterPro" id="IPR050130">
    <property type="entry name" value="ClpA_ClpB"/>
</dbReference>
<dbReference type="InterPro" id="IPR027417">
    <property type="entry name" value="P-loop_NTPase"/>
</dbReference>
<dbReference type="Gene3D" id="1.10.1780.10">
    <property type="entry name" value="Clp, N-terminal domain"/>
    <property type="match status" value="1"/>
</dbReference>
<dbReference type="PRINTS" id="PR00300">
    <property type="entry name" value="CLPPROTEASEA"/>
</dbReference>
<keyword evidence="6" id="KW-0694">RNA-binding</keyword>
<dbReference type="GO" id="GO:0006355">
    <property type="term" value="P:regulation of DNA-templated transcription"/>
    <property type="evidence" value="ECO:0007669"/>
    <property type="project" value="InterPro"/>
</dbReference>
<dbReference type="Pfam" id="PF07724">
    <property type="entry name" value="AAA_2"/>
    <property type="match status" value="1"/>
</dbReference>
<dbReference type="InterPro" id="IPR028299">
    <property type="entry name" value="ClpA/B_CS2"/>
</dbReference>
<dbReference type="InterPro" id="IPR002078">
    <property type="entry name" value="Sigma_54_int"/>
</dbReference>
<name>A0A1B7TA86_9ASCO</name>
<evidence type="ECO:0000259" key="11">
    <source>
        <dbReference type="PROSITE" id="PS51903"/>
    </source>
</evidence>
<dbReference type="PANTHER" id="PTHR11638">
    <property type="entry name" value="ATP-DEPENDENT CLP PROTEASE"/>
    <property type="match status" value="1"/>
</dbReference>
<dbReference type="Pfam" id="PF10431">
    <property type="entry name" value="ClpB_D2-small"/>
    <property type="match status" value="1"/>
</dbReference>
<comment type="similarity">
    <text evidence="1">Belongs to the ClpA/ClpB family.</text>
</comment>
<dbReference type="InterPro" id="IPR004176">
    <property type="entry name" value="Clp_R_N"/>
</dbReference>
<dbReference type="Pfam" id="PF17871">
    <property type="entry name" value="AAA_lid_9"/>
    <property type="match status" value="1"/>
</dbReference>
<evidence type="ECO:0000256" key="7">
    <source>
        <dbReference type="PROSITE-ProRule" id="PRU01251"/>
    </source>
</evidence>
<dbReference type="PROSITE" id="PS50045">
    <property type="entry name" value="SIGMA54_INTERACT_4"/>
    <property type="match status" value="1"/>
</dbReference>
<dbReference type="InterPro" id="IPR035979">
    <property type="entry name" value="RBD_domain_sf"/>
</dbReference>
<feature type="domain" description="RRM" evidence="10">
    <location>
        <begin position="1156"/>
        <end position="1231"/>
    </location>
</feature>
<dbReference type="InterPro" id="IPR012677">
    <property type="entry name" value="Nucleotide-bd_a/b_plait_sf"/>
</dbReference>
<protein>
    <submittedName>
        <fullName evidence="12">p-loop containing nucleoside triphosphate hydrolase protein</fullName>
    </submittedName>
</protein>
<dbReference type="Gene3D" id="3.30.70.330">
    <property type="match status" value="2"/>
</dbReference>
<dbReference type="Pfam" id="PF00076">
    <property type="entry name" value="RRM_1"/>
    <property type="match status" value="2"/>
</dbReference>
<dbReference type="SMART" id="SM00382">
    <property type="entry name" value="AAA"/>
    <property type="match status" value="2"/>
</dbReference>
<dbReference type="PROSITE" id="PS00871">
    <property type="entry name" value="CLPAB_2"/>
    <property type="match status" value="1"/>
</dbReference>
<dbReference type="GO" id="GO:0042026">
    <property type="term" value="P:protein refolding"/>
    <property type="evidence" value="ECO:0007669"/>
    <property type="project" value="TreeGrafter"/>
</dbReference>
<dbReference type="SMART" id="SM01086">
    <property type="entry name" value="ClpB_D2-small"/>
    <property type="match status" value="1"/>
</dbReference>
<dbReference type="GO" id="GO:0005829">
    <property type="term" value="C:cytosol"/>
    <property type="evidence" value="ECO:0007669"/>
    <property type="project" value="TreeGrafter"/>
</dbReference>
<dbReference type="FunFam" id="3.40.50.300:FF:000120">
    <property type="entry name" value="ATP-dependent chaperone ClpB"/>
    <property type="match status" value="1"/>
</dbReference>
<accession>A0A1B7TA86</accession>
<keyword evidence="3" id="KW-0547">Nucleotide-binding</keyword>
<evidence type="ECO:0000256" key="4">
    <source>
        <dbReference type="ARBA" id="ARBA00022840"/>
    </source>
</evidence>
<dbReference type="SMART" id="SM00360">
    <property type="entry name" value="RRM"/>
    <property type="match status" value="2"/>
</dbReference>
<dbReference type="InterPro" id="IPR041546">
    <property type="entry name" value="ClpA/ClpB_AAA_lid"/>
</dbReference>
<dbReference type="PANTHER" id="PTHR11638:SF18">
    <property type="entry name" value="HEAT SHOCK PROTEIN 104"/>
    <property type="match status" value="1"/>
</dbReference>
<dbReference type="InterPro" id="IPR003593">
    <property type="entry name" value="AAA+_ATPase"/>
</dbReference>
<dbReference type="InterPro" id="IPR003959">
    <property type="entry name" value="ATPase_AAA_core"/>
</dbReference>
<reference evidence="13" key="1">
    <citation type="journal article" date="2016" name="Proc. Natl. Acad. Sci. U.S.A.">
        <title>Comparative genomics of biotechnologically important yeasts.</title>
        <authorList>
            <person name="Riley R."/>
            <person name="Haridas S."/>
            <person name="Wolfe K.H."/>
            <person name="Lopes M.R."/>
            <person name="Hittinger C.T."/>
            <person name="Goeker M."/>
            <person name="Salamov A.A."/>
            <person name="Wisecaver J.H."/>
            <person name="Long T.M."/>
            <person name="Calvey C.H."/>
            <person name="Aerts A.L."/>
            <person name="Barry K.W."/>
            <person name="Choi C."/>
            <person name="Clum A."/>
            <person name="Coughlan A.Y."/>
            <person name="Deshpande S."/>
            <person name="Douglass A.P."/>
            <person name="Hanson S.J."/>
            <person name="Klenk H.-P."/>
            <person name="LaButti K.M."/>
            <person name="Lapidus A."/>
            <person name="Lindquist E.A."/>
            <person name="Lipzen A.M."/>
            <person name="Meier-Kolthoff J.P."/>
            <person name="Ohm R.A."/>
            <person name="Otillar R.P."/>
            <person name="Pangilinan J.L."/>
            <person name="Peng Y."/>
            <person name="Rokas A."/>
            <person name="Rosa C.A."/>
            <person name="Scheuner C."/>
            <person name="Sibirny A.A."/>
            <person name="Slot J.C."/>
            <person name="Stielow J.B."/>
            <person name="Sun H."/>
            <person name="Kurtzman C.P."/>
            <person name="Blackwell M."/>
            <person name="Grigoriev I.V."/>
            <person name="Jeffries T.W."/>
        </authorList>
    </citation>
    <scope>NUCLEOTIDE SEQUENCE [LARGE SCALE GENOMIC DNA]</scope>
    <source>
        <strain evidence="13">NRRL Y-1626</strain>
    </source>
</reference>
<dbReference type="GO" id="GO:0070370">
    <property type="term" value="P:cellular heat acclimation"/>
    <property type="evidence" value="ECO:0007669"/>
    <property type="project" value="TreeGrafter"/>
</dbReference>
<dbReference type="GO" id="GO:0005524">
    <property type="term" value="F:ATP binding"/>
    <property type="evidence" value="ECO:0007669"/>
    <property type="project" value="UniProtKB-KW"/>
</dbReference>
<dbReference type="Gene3D" id="1.10.8.60">
    <property type="match status" value="1"/>
</dbReference>
<evidence type="ECO:0000313" key="13">
    <source>
        <dbReference type="Proteomes" id="UP000092321"/>
    </source>
</evidence>
<dbReference type="InterPro" id="IPR000504">
    <property type="entry name" value="RRM_dom"/>
</dbReference>
<evidence type="ECO:0000256" key="3">
    <source>
        <dbReference type="ARBA" id="ARBA00022741"/>
    </source>
</evidence>
<keyword evidence="8" id="KW-0175">Coiled coil</keyword>
<evidence type="ECO:0000256" key="5">
    <source>
        <dbReference type="ARBA" id="ARBA00023186"/>
    </source>
</evidence>
<evidence type="ECO:0000256" key="2">
    <source>
        <dbReference type="ARBA" id="ARBA00022737"/>
    </source>
</evidence>
<dbReference type="GO" id="GO:0051087">
    <property type="term" value="F:protein-folding chaperone binding"/>
    <property type="evidence" value="ECO:0007669"/>
    <property type="project" value="TreeGrafter"/>
</dbReference>
<evidence type="ECO:0000256" key="1">
    <source>
        <dbReference type="ARBA" id="ARBA00008675"/>
    </source>
</evidence>
<dbReference type="OrthoDB" id="47330at2759"/>
<dbReference type="EMBL" id="LXPE01000058">
    <property type="protein sequence ID" value="OBA25651.1"/>
    <property type="molecule type" value="Genomic_DNA"/>
</dbReference>
<keyword evidence="4" id="KW-0067">ATP-binding</keyword>
<feature type="domain" description="Clp R" evidence="11">
    <location>
        <begin position="3"/>
        <end position="149"/>
    </location>
</feature>
<dbReference type="InterPro" id="IPR036628">
    <property type="entry name" value="Clp_N_dom_sf"/>
</dbReference>
<dbReference type="Gene3D" id="3.40.50.300">
    <property type="entry name" value="P-loop containing nucleotide triphosphate hydrolases"/>
    <property type="match status" value="3"/>
</dbReference>
<dbReference type="InterPro" id="IPR025662">
    <property type="entry name" value="Sigma_54_int_dom_ATP-bd_1"/>
</dbReference>
<feature type="coiled-coil region" evidence="8">
    <location>
        <begin position="481"/>
        <end position="535"/>
    </location>
</feature>